<dbReference type="GO" id="GO:0045454">
    <property type="term" value="P:cell redox homeostasis"/>
    <property type="evidence" value="ECO:0007669"/>
    <property type="project" value="TreeGrafter"/>
</dbReference>
<dbReference type="Gene3D" id="3.40.30.10">
    <property type="entry name" value="Glutaredoxin"/>
    <property type="match status" value="1"/>
</dbReference>
<dbReference type="InterPro" id="IPR028250">
    <property type="entry name" value="DsbDN"/>
</dbReference>
<evidence type="ECO:0000313" key="13">
    <source>
        <dbReference type="Proteomes" id="UP000198157"/>
    </source>
</evidence>
<dbReference type="PROSITE" id="PS00194">
    <property type="entry name" value="THIOREDOXIN_1"/>
    <property type="match status" value="1"/>
</dbReference>
<sequence>MMTLFRRVAALCALLVLSLPAWAVSEKDLLPVDEAFGLTAQARDRDRVEISWKIAPGYYLYRHRTTVKAEAGFDAEALQLPAGKKHHDDFFGEVETYRERLTGVLPGKAADGTDTVTLEVRYQGCADAGVCYPPQKRTLQVKLPAGGSGTASAAPAATSSAASPFNNPLAGNSGSGLRLPGTSTTQALPLPSERAFGFDAIVGDGNTVLLRFTPAPGYYLYRDRTSLALEGAPGIRADKPTWPAAKSHRDEHFGDVAVYFDQIDVPLPLRRSAAGATDATLVITFQGCQTDGICYPPMTRRVKLALPAGKVNAAADEVAQKTEVIAPLPNRDKRAQGRSDAGSQPMLIRPNEPALTVPGDTAATPDASADNAQRTPPPAAPAAAPGSLLVLLLFAVAGGLILNLMPCVLPILSLKVLGVAQSGESRQRARSHALWYTAGVLVAFAAIGALVIALRAAGQAAGWGFQLQHPWFIAALVYLMFAVGLSLSGVFTLGGSMGGVGQSLASRSGPVGDFFTGVLACVVASPCVAPFMGPALAYAFAAPGLQAMLVFLALGLGLALPFLLIGFVPSLARRLPRPGAWMETLKLVLAFPMYGTAIWLLWVLGKQRGVDAMALVLGGLVILSLALWWFERSRWRSQRVGGVLALLLTLGALYPIWGVTRMDPPAKAAQVASDNVVEYSPQMLDRLRQDNRVVFVNMTADWCVTCKANERAVLGTNAFQDTLRRTNAVYMRGDYTNVDPQITAFLDEHKAVGVPLYVVYGPGAPPTVLPTVLTQALVEEALLRTAR</sequence>
<feature type="signal peptide" evidence="9">
    <location>
        <begin position="1"/>
        <end position="23"/>
    </location>
</feature>
<dbReference type="GO" id="GO:0017004">
    <property type="term" value="P:cytochrome complex assembly"/>
    <property type="evidence" value="ECO:0007669"/>
    <property type="project" value="UniProtKB-KW"/>
</dbReference>
<dbReference type="Pfam" id="PF02683">
    <property type="entry name" value="DsbD_TM"/>
    <property type="match status" value="1"/>
</dbReference>
<comment type="subcellular location">
    <subcellularLocation>
        <location evidence="1">Membrane</location>
        <topology evidence="1">Multi-pass membrane protein</topology>
    </subcellularLocation>
</comment>
<evidence type="ECO:0000256" key="4">
    <source>
        <dbReference type="ARBA" id="ARBA00022989"/>
    </source>
</evidence>
<dbReference type="InterPro" id="IPR036249">
    <property type="entry name" value="Thioredoxin-like_sf"/>
</dbReference>
<dbReference type="GO" id="GO:0016020">
    <property type="term" value="C:membrane"/>
    <property type="evidence" value="ECO:0007669"/>
    <property type="project" value="UniProtKB-SubCell"/>
</dbReference>
<dbReference type="OrthoDB" id="9811036at2"/>
<feature type="transmembrane region" description="Helical" evidence="8">
    <location>
        <begin position="470"/>
        <end position="493"/>
    </location>
</feature>
<dbReference type="GO" id="GO:0015035">
    <property type="term" value="F:protein-disulfide reductase activity"/>
    <property type="evidence" value="ECO:0007669"/>
    <property type="project" value="TreeGrafter"/>
</dbReference>
<keyword evidence="2 8" id="KW-0812">Transmembrane</keyword>
<keyword evidence="6" id="KW-0676">Redox-active center</keyword>
<protein>
    <submittedName>
        <fullName evidence="12">Cytochrome C biogenesis protein</fullName>
    </submittedName>
</protein>
<feature type="transmembrane region" description="Helical" evidence="8">
    <location>
        <begin position="547"/>
        <end position="572"/>
    </location>
</feature>
<keyword evidence="5 8" id="KW-0472">Membrane</keyword>
<feature type="transmembrane region" description="Helical" evidence="8">
    <location>
        <begin position="642"/>
        <end position="660"/>
    </location>
</feature>
<evidence type="ECO:0000256" key="6">
    <source>
        <dbReference type="ARBA" id="ARBA00023284"/>
    </source>
</evidence>
<dbReference type="InterPro" id="IPR035671">
    <property type="entry name" value="DsbD_gamma"/>
</dbReference>
<feature type="transmembrane region" description="Helical" evidence="8">
    <location>
        <begin position="388"/>
        <end position="412"/>
    </location>
</feature>
<reference evidence="12 13" key="1">
    <citation type="submission" date="2017-06" db="EMBL/GenBank/DDBJ databases">
        <authorList>
            <person name="Kim H.J."/>
            <person name="Triplett B.A."/>
        </authorList>
    </citation>
    <scope>NUCLEOTIDE SEQUENCE [LARGE SCALE GENOMIC DNA]</scope>
    <source>
        <strain evidence="12 13">13146</strain>
    </source>
</reference>
<proteinExistence type="predicted"/>
<feature type="domain" description="Thiol:disulfide interchange protein DsbD N-terminal" evidence="11">
    <location>
        <begin position="27"/>
        <end position="141"/>
    </location>
</feature>
<evidence type="ECO:0000256" key="1">
    <source>
        <dbReference type="ARBA" id="ARBA00004141"/>
    </source>
</evidence>
<feature type="transmembrane region" description="Helical" evidence="8">
    <location>
        <begin position="433"/>
        <end position="458"/>
    </location>
</feature>
<evidence type="ECO:0000256" key="3">
    <source>
        <dbReference type="ARBA" id="ARBA00022748"/>
    </source>
</evidence>
<keyword evidence="9" id="KW-0732">Signal</keyword>
<dbReference type="SUPFAM" id="SSF74863">
    <property type="entry name" value="Thiol:disulfide interchange protein DsbD, N-terminal domain (DsbD-alpha)"/>
    <property type="match status" value="2"/>
</dbReference>
<evidence type="ECO:0000259" key="11">
    <source>
        <dbReference type="Pfam" id="PF11412"/>
    </source>
</evidence>
<gene>
    <name evidence="12" type="ORF">CEE60_09620</name>
</gene>
<evidence type="ECO:0000256" key="7">
    <source>
        <dbReference type="SAM" id="MobiDB-lite"/>
    </source>
</evidence>
<dbReference type="InterPro" id="IPR003834">
    <property type="entry name" value="Cyt_c_assmbl_TM_dom"/>
</dbReference>
<evidence type="ECO:0000256" key="5">
    <source>
        <dbReference type="ARBA" id="ARBA00023136"/>
    </source>
</evidence>
<dbReference type="EMBL" id="NIVS01000020">
    <property type="protein sequence ID" value="OWQ53919.1"/>
    <property type="molecule type" value="Genomic_DNA"/>
</dbReference>
<feature type="chain" id="PRO_5013100291" evidence="9">
    <location>
        <begin position="24"/>
        <end position="787"/>
    </location>
</feature>
<dbReference type="InterPro" id="IPR036929">
    <property type="entry name" value="DsbDN_sf"/>
</dbReference>
<feature type="domain" description="Cytochrome C biogenesis protein transmembrane" evidence="10">
    <location>
        <begin position="390"/>
        <end position="601"/>
    </location>
</feature>
<feature type="transmembrane region" description="Helical" evidence="8">
    <location>
        <begin position="584"/>
        <end position="604"/>
    </location>
</feature>
<dbReference type="CDD" id="cd02953">
    <property type="entry name" value="DsbDgamma"/>
    <property type="match status" value="1"/>
</dbReference>
<evidence type="ECO:0000256" key="2">
    <source>
        <dbReference type="ARBA" id="ARBA00022692"/>
    </source>
</evidence>
<accession>A0A246HMK3</accession>
<evidence type="ECO:0000313" key="12">
    <source>
        <dbReference type="EMBL" id="OWQ53919.1"/>
    </source>
</evidence>
<organism evidence="12 13">
    <name type="scientific">Stenotrophomonas maltophilia</name>
    <name type="common">Pseudomonas maltophilia</name>
    <name type="synonym">Xanthomonas maltophilia</name>
    <dbReference type="NCBI Taxonomy" id="40324"/>
    <lineage>
        <taxon>Bacteria</taxon>
        <taxon>Pseudomonadati</taxon>
        <taxon>Pseudomonadota</taxon>
        <taxon>Gammaproteobacteria</taxon>
        <taxon>Lysobacterales</taxon>
        <taxon>Lysobacteraceae</taxon>
        <taxon>Stenotrophomonas</taxon>
        <taxon>Stenotrophomonas maltophilia group</taxon>
    </lineage>
</organism>
<feature type="transmembrane region" description="Helical" evidence="8">
    <location>
        <begin position="610"/>
        <end position="630"/>
    </location>
</feature>
<evidence type="ECO:0000256" key="8">
    <source>
        <dbReference type="SAM" id="Phobius"/>
    </source>
</evidence>
<dbReference type="PANTHER" id="PTHR32234">
    <property type="entry name" value="THIOL:DISULFIDE INTERCHANGE PROTEIN DSBD"/>
    <property type="match status" value="1"/>
</dbReference>
<dbReference type="Pfam" id="PF13899">
    <property type="entry name" value="Thioredoxin_7"/>
    <property type="match status" value="1"/>
</dbReference>
<feature type="region of interest" description="Disordered" evidence="7">
    <location>
        <begin position="326"/>
        <end position="380"/>
    </location>
</feature>
<dbReference type="Proteomes" id="UP000198157">
    <property type="component" value="Unassembled WGS sequence"/>
</dbReference>
<evidence type="ECO:0000259" key="10">
    <source>
        <dbReference type="Pfam" id="PF02683"/>
    </source>
</evidence>
<comment type="caution">
    <text evidence="12">The sequence shown here is derived from an EMBL/GenBank/DDBJ whole genome shotgun (WGS) entry which is preliminary data.</text>
</comment>
<keyword evidence="4 8" id="KW-1133">Transmembrane helix</keyword>
<evidence type="ECO:0000256" key="9">
    <source>
        <dbReference type="SAM" id="SignalP"/>
    </source>
</evidence>
<dbReference type="Gene3D" id="2.60.40.1250">
    <property type="entry name" value="Thiol:disulfide interchange protein DsbD, N-terminal domain"/>
    <property type="match status" value="2"/>
</dbReference>
<feature type="domain" description="Thiol:disulfide interchange protein DsbD N-terminal" evidence="11">
    <location>
        <begin position="188"/>
        <end position="304"/>
    </location>
</feature>
<dbReference type="AlphaFoldDB" id="A0A246HMK3"/>
<feature type="transmembrane region" description="Helical" evidence="8">
    <location>
        <begin position="514"/>
        <end position="541"/>
    </location>
</feature>
<keyword evidence="3" id="KW-0201">Cytochrome c-type biogenesis</keyword>
<dbReference type="PANTHER" id="PTHR32234:SF3">
    <property type="entry name" value="SUPPRESSION OF COPPER SENSITIVITY PROTEIN"/>
    <property type="match status" value="1"/>
</dbReference>
<dbReference type="Pfam" id="PF11412">
    <property type="entry name" value="DsbD_N"/>
    <property type="match status" value="2"/>
</dbReference>
<feature type="compositionally biased region" description="Low complexity" evidence="7">
    <location>
        <begin position="150"/>
        <end position="164"/>
    </location>
</feature>
<feature type="region of interest" description="Disordered" evidence="7">
    <location>
        <begin position="143"/>
        <end position="188"/>
    </location>
</feature>
<name>A0A246HMK3_STEMA</name>
<dbReference type="FunFam" id="3.40.30.10:FF:000327">
    <property type="entry name" value="C-type cytochrome biogenesis protein"/>
    <property type="match status" value="1"/>
</dbReference>
<dbReference type="SUPFAM" id="SSF52833">
    <property type="entry name" value="Thioredoxin-like"/>
    <property type="match status" value="1"/>
</dbReference>
<dbReference type="InterPro" id="IPR017937">
    <property type="entry name" value="Thioredoxin_CS"/>
</dbReference>